<gene>
    <name evidence="2" type="ORF">GCM10009804_18380</name>
</gene>
<evidence type="ECO:0000313" key="2">
    <source>
        <dbReference type="EMBL" id="GAA1561971.1"/>
    </source>
</evidence>
<accession>A0ABN2CQG9</accession>
<organism evidence="2 3">
    <name type="scientific">Kribbella hippodromi</name>
    <dbReference type="NCBI Taxonomy" id="434347"/>
    <lineage>
        <taxon>Bacteria</taxon>
        <taxon>Bacillati</taxon>
        <taxon>Actinomycetota</taxon>
        <taxon>Actinomycetes</taxon>
        <taxon>Propionibacteriales</taxon>
        <taxon>Kribbellaceae</taxon>
        <taxon>Kribbella</taxon>
    </lineage>
</organism>
<sequence length="398" mass="44806">MSDPRITVITADNTGYENAGMVTVDLAFESIRKRLGADIDVEWHTLHLPEAGRLREYLGAGDLPFTLQRLEDPGTSPGTVRVIWGDFLQTRHYLEQDATIKLLRFGRITERSEARDLLHRLLLLRDEPTESLRRTVLYGGTLLHNTQSDYQDAGYFRAYSRLMSNAHALWLRDPISVAKAGHLRPPDRPPLFGADSALLLDSDEVLGLQRTGWADGIEDGAVAGVFVGERTKRPPWLERFCTELASRTEVRLEWLPWSETQAPGRLPVDVRPTLPHLGDLLAALPKYRYIITDTYHLAINAWRSGTPTICLGTPQPGPSQDGIVSLNDWKKHVFYAAYDAMDLYLSTGTDPEEVTKHHVERIASFLESGAFQPIAARMHQHADRSRDALTETLRSVLR</sequence>
<feature type="domain" description="Polysaccharide pyruvyl transferase" evidence="1">
    <location>
        <begin position="131"/>
        <end position="312"/>
    </location>
</feature>
<comment type="caution">
    <text evidence="2">The sequence shown here is derived from an EMBL/GenBank/DDBJ whole genome shotgun (WGS) entry which is preliminary data.</text>
</comment>
<protein>
    <recommendedName>
        <fullName evidence="1">Polysaccharide pyruvyl transferase domain-containing protein</fullName>
    </recommendedName>
</protein>
<proteinExistence type="predicted"/>
<dbReference type="Proteomes" id="UP001501705">
    <property type="component" value="Unassembled WGS sequence"/>
</dbReference>
<name>A0ABN2CQG9_9ACTN</name>
<dbReference type="RefSeq" id="WP_344232963.1">
    <property type="nucleotide sequence ID" value="NZ_BAAAPH010000005.1"/>
</dbReference>
<dbReference type="EMBL" id="BAAAPH010000005">
    <property type="protein sequence ID" value="GAA1561971.1"/>
    <property type="molecule type" value="Genomic_DNA"/>
</dbReference>
<evidence type="ECO:0000259" key="1">
    <source>
        <dbReference type="Pfam" id="PF04230"/>
    </source>
</evidence>
<dbReference type="InterPro" id="IPR007345">
    <property type="entry name" value="Polysacch_pyruvyl_Trfase"/>
</dbReference>
<keyword evidence="3" id="KW-1185">Reference proteome</keyword>
<dbReference type="Pfam" id="PF04230">
    <property type="entry name" value="PS_pyruv_trans"/>
    <property type="match status" value="1"/>
</dbReference>
<evidence type="ECO:0000313" key="3">
    <source>
        <dbReference type="Proteomes" id="UP001501705"/>
    </source>
</evidence>
<reference evidence="3" key="1">
    <citation type="journal article" date="2019" name="Int. J. Syst. Evol. Microbiol.">
        <title>The Global Catalogue of Microorganisms (GCM) 10K type strain sequencing project: providing services to taxonomists for standard genome sequencing and annotation.</title>
        <authorList>
            <consortium name="The Broad Institute Genomics Platform"/>
            <consortium name="The Broad Institute Genome Sequencing Center for Infectious Disease"/>
            <person name="Wu L."/>
            <person name="Ma J."/>
        </authorList>
    </citation>
    <scope>NUCLEOTIDE SEQUENCE [LARGE SCALE GENOMIC DNA]</scope>
    <source>
        <strain evidence="3">JCM 15572</strain>
    </source>
</reference>